<dbReference type="OrthoDB" id="10059875at2759"/>
<sequence length="379" mass="40561">MPSVYINTDRKPLTGLPPPNPKVKSFHQALPLYRPTPLVSLPEIAQQLGIQYLLVKDESSRLGLPAFKILGASWATARAVAKHVGLETRFLATSENIDNDLSLKNLASAAQTADLALYAATDGNHGRAVGRMAKYLGIKARIFIPGMVDEETKSKIASEGAAVEVVNGSYDQTMIATKLACDQHEGGKGLLISDTALEIEDEVPQWIVEGYQTMFDEIEEQIREATGRQTITHVIVPVGAGSLACAVVTHFSTPRSPKPEIMTVEPESAACLKASLEAGKMTSVHATYTICTGMCCGTLSASVWPILREGVTVASTVNDQEVDKAIHTLQEYSISTGPCGAASFAAIQKLARVEGIQLGPNSVVIILCTEAKRGYELRA</sequence>
<dbReference type="PANTHER" id="PTHR42937:SF1">
    <property type="entry name" value="DIAMINOPROPIONATE AMMONIA-LYASE"/>
    <property type="match status" value="1"/>
</dbReference>
<proteinExistence type="predicted"/>
<keyword evidence="4" id="KW-1185">Reference proteome</keyword>
<feature type="domain" description="Tryptophan synthase beta chain-like PALP" evidence="2">
    <location>
        <begin position="31"/>
        <end position="368"/>
    </location>
</feature>
<dbReference type="InterPro" id="IPR036052">
    <property type="entry name" value="TrpB-like_PALP_sf"/>
</dbReference>
<evidence type="ECO:0000313" key="4">
    <source>
        <dbReference type="Proteomes" id="UP000235672"/>
    </source>
</evidence>
<evidence type="ECO:0000259" key="2">
    <source>
        <dbReference type="Pfam" id="PF00291"/>
    </source>
</evidence>
<evidence type="ECO:0000313" key="3">
    <source>
        <dbReference type="EMBL" id="PMD25232.1"/>
    </source>
</evidence>
<dbReference type="SUPFAM" id="SSF53686">
    <property type="entry name" value="Tryptophan synthase beta subunit-like PLP-dependent enzymes"/>
    <property type="match status" value="1"/>
</dbReference>
<evidence type="ECO:0000256" key="1">
    <source>
        <dbReference type="SAM" id="MobiDB-lite"/>
    </source>
</evidence>
<gene>
    <name evidence="3" type="ORF">NA56DRAFT_642277</name>
</gene>
<reference evidence="3 4" key="1">
    <citation type="submission" date="2016-05" db="EMBL/GenBank/DDBJ databases">
        <title>A degradative enzymes factory behind the ericoid mycorrhizal symbiosis.</title>
        <authorList>
            <consortium name="DOE Joint Genome Institute"/>
            <person name="Martino E."/>
            <person name="Morin E."/>
            <person name="Grelet G."/>
            <person name="Kuo A."/>
            <person name="Kohler A."/>
            <person name="Daghino S."/>
            <person name="Barry K."/>
            <person name="Choi C."/>
            <person name="Cichocki N."/>
            <person name="Clum A."/>
            <person name="Copeland A."/>
            <person name="Hainaut M."/>
            <person name="Haridas S."/>
            <person name="Labutti K."/>
            <person name="Lindquist E."/>
            <person name="Lipzen A."/>
            <person name="Khouja H.-R."/>
            <person name="Murat C."/>
            <person name="Ohm R."/>
            <person name="Olson A."/>
            <person name="Spatafora J."/>
            <person name="Veneault-Fourrey C."/>
            <person name="Henrissat B."/>
            <person name="Grigoriev I."/>
            <person name="Martin F."/>
            <person name="Perotto S."/>
        </authorList>
    </citation>
    <scope>NUCLEOTIDE SEQUENCE [LARGE SCALE GENOMIC DNA]</scope>
    <source>
        <strain evidence="3 4">UAMH 7357</strain>
    </source>
</reference>
<dbReference type="AlphaFoldDB" id="A0A2J6QG54"/>
<dbReference type="Gene3D" id="3.40.50.1100">
    <property type="match status" value="2"/>
</dbReference>
<name>A0A2J6QG54_9HELO</name>
<protein>
    <submittedName>
        <fullName evidence="3">Putative pyridoxal-phosphate-dependent enzyme</fullName>
    </submittedName>
</protein>
<dbReference type="PANTHER" id="PTHR42937">
    <property type="match status" value="1"/>
</dbReference>
<accession>A0A2J6QG54</accession>
<organism evidence="3 4">
    <name type="scientific">Hyaloscypha hepaticicola</name>
    <dbReference type="NCBI Taxonomy" id="2082293"/>
    <lineage>
        <taxon>Eukaryota</taxon>
        <taxon>Fungi</taxon>
        <taxon>Dikarya</taxon>
        <taxon>Ascomycota</taxon>
        <taxon>Pezizomycotina</taxon>
        <taxon>Leotiomycetes</taxon>
        <taxon>Helotiales</taxon>
        <taxon>Hyaloscyphaceae</taxon>
        <taxon>Hyaloscypha</taxon>
    </lineage>
</organism>
<dbReference type="STRING" id="1745343.A0A2J6QG54"/>
<dbReference type="InterPro" id="IPR001926">
    <property type="entry name" value="TrpB-like_PALP"/>
</dbReference>
<feature type="region of interest" description="Disordered" evidence="1">
    <location>
        <begin position="1"/>
        <end position="20"/>
    </location>
</feature>
<dbReference type="Proteomes" id="UP000235672">
    <property type="component" value="Unassembled WGS sequence"/>
</dbReference>
<dbReference type="Pfam" id="PF00291">
    <property type="entry name" value="PALP"/>
    <property type="match status" value="1"/>
</dbReference>
<dbReference type="EMBL" id="KZ613470">
    <property type="protein sequence ID" value="PMD25232.1"/>
    <property type="molecule type" value="Genomic_DNA"/>
</dbReference>